<evidence type="ECO:0000256" key="5">
    <source>
        <dbReference type="ARBA" id="ARBA00022692"/>
    </source>
</evidence>
<dbReference type="Pfam" id="PF00593">
    <property type="entry name" value="TonB_dep_Rec_b-barrel"/>
    <property type="match status" value="1"/>
</dbReference>
<feature type="domain" description="TonB-dependent receptor plug" evidence="15">
    <location>
        <begin position="56"/>
        <end position="161"/>
    </location>
</feature>
<dbReference type="Pfam" id="PF07715">
    <property type="entry name" value="Plug"/>
    <property type="match status" value="1"/>
</dbReference>
<sequence>MKLNNLTLALRVAFFIPLGLVSHISAANQQDAATQEPAKQDIEKIMVTGQKITRSLQETTSSVAVLTSEVIEQQQIDTFTDVLVRTANTHADDYGFSIRGIDGFNVSGGGNSYLASVYIDGAPLPASLIRNGGFSTWDAKQIEILRGPQSTLQGRNALAGAVILNTQDASFYNEGKYRLTLGSNGQQEAALAIGGGLIDETLAFRFSGEEKRYDGTITNTFNNSDSDADDSHTYRLKLLYTPENIDGFSAQLSLMNAKRVYGDANLTIDGGTDPFANRVTQYNDTRSRQVSTDLISLGLNYDLNEAVSFSSYTTYSDVVEAFDWDSDYPQGFGSTPITDTGSATLYNNQEDTLTQEFRFNFEYEQFSAVAGAYYFKGDSTALSTGLNNYVLARLGLSSSALQAQYQLSPHIADLVISQYDAFNPAKTEIFSLSTSEVTSYALFADGVWHINDQWDILAGIRFDREKQQNAADAKYTILNQDKMPQASHYIGTPYAAIAPLISGINSLLLGMADKASQTAPLSDASFNTVLPKIGATYHFNDDLITTFTYQKGYRSGGVGVNQARSEVFEYDPEYTDNYELSIRSTWLDGKLTANANVFYLDWKDQQVSVQLSPNNFDLQTFNAGQSTVKGMELELNYVINHNLKTYLALGHSGTEFTDFKVVTPTSNNGQTEFDLSGRQFPAPENTHSLGLTYQSDEGFFTDINVNYASAAPDRTNPYRDGLEPTHPYFDLHNNARTLVNAQLGYEWESFGVYLVGSNLLDEEYFVSNRVRNPRLGKPREFALTVRGVFDW</sequence>
<evidence type="ECO:0000256" key="4">
    <source>
        <dbReference type="ARBA" id="ARBA00022496"/>
    </source>
</evidence>
<evidence type="ECO:0000256" key="6">
    <source>
        <dbReference type="ARBA" id="ARBA00023004"/>
    </source>
</evidence>
<keyword evidence="10 11" id="KW-0998">Cell outer membrane</keyword>
<evidence type="ECO:0000259" key="15">
    <source>
        <dbReference type="Pfam" id="PF07715"/>
    </source>
</evidence>
<evidence type="ECO:0000256" key="8">
    <source>
        <dbReference type="ARBA" id="ARBA00023077"/>
    </source>
</evidence>
<dbReference type="EMBL" id="MWPV01000007">
    <property type="protein sequence ID" value="OUL56268.1"/>
    <property type="molecule type" value="Genomic_DNA"/>
</dbReference>
<dbReference type="InterPro" id="IPR039426">
    <property type="entry name" value="TonB-dep_rcpt-like"/>
</dbReference>
<evidence type="ECO:0000256" key="1">
    <source>
        <dbReference type="ARBA" id="ARBA00004571"/>
    </source>
</evidence>
<evidence type="ECO:0000256" key="9">
    <source>
        <dbReference type="ARBA" id="ARBA00023136"/>
    </source>
</evidence>
<comment type="subcellular location">
    <subcellularLocation>
        <location evidence="1 11">Cell outer membrane</location>
        <topology evidence="1 11">Multi-pass membrane protein</topology>
    </subcellularLocation>
</comment>
<dbReference type="InterPro" id="IPR000531">
    <property type="entry name" value="Beta-barrel_TonB"/>
</dbReference>
<keyword evidence="8 12" id="KW-0798">TonB box</keyword>
<dbReference type="InterPro" id="IPR036942">
    <property type="entry name" value="Beta-barrel_TonB_sf"/>
</dbReference>
<organism evidence="16 17">
    <name type="scientific">Pseudoalteromonas ulvae</name>
    <dbReference type="NCBI Taxonomy" id="107327"/>
    <lineage>
        <taxon>Bacteria</taxon>
        <taxon>Pseudomonadati</taxon>
        <taxon>Pseudomonadota</taxon>
        <taxon>Gammaproteobacteria</taxon>
        <taxon>Alteromonadales</taxon>
        <taxon>Pseudoalteromonadaceae</taxon>
        <taxon>Pseudoalteromonas</taxon>
    </lineage>
</organism>
<dbReference type="PANTHER" id="PTHR32552">
    <property type="entry name" value="FERRICHROME IRON RECEPTOR-RELATED"/>
    <property type="match status" value="1"/>
</dbReference>
<keyword evidence="7" id="KW-0406">Ion transport</keyword>
<dbReference type="Gene3D" id="2.170.130.10">
    <property type="entry name" value="TonB-dependent receptor, plug domain"/>
    <property type="match status" value="1"/>
</dbReference>
<dbReference type="GO" id="GO:0006826">
    <property type="term" value="P:iron ion transport"/>
    <property type="evidence" value="ECO:0007669"/>
    <property type="project" value="UniProtKB-KW"/>
</dbReference>
<comment type="caution">
    <text evidence="16">The sequence shown here is derived from an EMBL/GenBank/DDBJ whole genome shotgun (WGS) entry which is preliminary data.</text>
</comment>
<evidence type="ECO:0000259" key="14">
    <source>
        <dbReference type="Pfam" id="PF00593"/>
    </source>
</evidence>
<dbReference type="GO" id="GO:0009279">
    <property type="term" value="C:cell outer membrane"/>
    <property type="evidence" value="ECO:0007669"/>
    <property type="project" value="UniProtKB-SubCell"/>
</dbReference>
<comment type="similarity">
    <text evidence="11 12">Belongs to the TonB-dependent receptor family.</text>
</comment>
<dbReference type="AlphaFoldDB" id="A0A2C9ZZT3"/>
<feature type="domain" description="TonB-dependent receptor-like beta-barrel" evidence="14">
    <location>
        <begin position="262"/>
        <end position="759"/>
    </location>
</feature>
<evidence type="ECO:0008006" key="18">
    <source>
        <dbReference type="Google" id="ProtNLM"/>
    </source>
</evidence>
<keyword evidence="3 11" id="KW-1134">Transmembrane beta strand</keyword>
<evidence type="ECO:0000256" key="3">
    <source>
        <dbReference type="ARBA" id="ARBA00022452"/>
    </source>
</evidence>
<keyword evidence="9 11" id="KW-0472">Membrane</keyword>
<evidence type="ECO:0000313" key="17">
    <source>
        <dbReference type="Proteomes" id="UP000194841"/>
    </source>
</evidence>
<dbReference type="OrthoDB" id="7051185at2"/>
<feature type="signal peptide" evidence="13">
    <location>
        <begin position="1"/>
        <end position="27"/>
    </location>
</feature>
<dbReference type="Gene3D" id="2.40.170.20">
    <property type="entry name" value="TonB-dependent receptor, beta-barrel domain"/>
    <property type="match status" value="1"/>
</dbReference>
<dbReference type="Proteomes" id="UP000194841">
    <property type="component" value="Unassembled WGS sequence"/>
</dbReference>
<keyword evidence="2 11" id="KW-0813">Transport</keyword>
<evidence type="ECO:0000256" key="13">
    <source>
        <dbReference type="SAM" id="SignalP"/>
    </source>
</evidence>
<protein>
    <recommendedName>
        <fullName evidence="18">TonB-dependent receptor</fullName>
    </recommendedName>
</protein>
<dbReference type="InterPro" id="IPR037066">
    <property type="entry name" value="Plug_dom_sf"/>
</dbReference>
<evidence type="ECO:0000256" key="12">
    <source>
        <dbReference type="RuleBase" id="RU003357"/>
    </source>
</evidence>
<name>A0A2C9ZZT3_PSEDV</name>
<evidence type="ECO:0000256" key="7">
    <source>
        <dbReference type="ARBA" id="ARBA00023065"/>
    </source>
</evidence>
<feature type="chain" id="PRO_5013084539" description="TonB-dependent receptor" evidence="13">
    <location>
        <begin position="28"/>
        <end position="791"/>
    </location>
</feature>
<gene>
    <name evidence="16" type="ORF">B1199_19345</name>
</gene>
<reference evidence="16 17" key="1">
    <citation type="submission" date="2017-02" db="EMBL/GenBank/DDBJ databases">
        <title>Pseudoalteromonas ulvae TC14 Genome.</title>
        <authorList>
            <person name="Molmeret M."/>
        </authorList>
    </citation>
    <scope>NUCLEOTIDE SEQUENCE [LARGE SCALE GENOMIC DNA]</scope>
    <source>
        <strain evidence="16">TC14</strain>
    </source>
</reference>
<evidence type="ECO:0000313" key="16">
    <source>
        <dbReference type="EMBL" id="OUL56268.1"/>
    </source>
</evidence>
<keyword evidence="13" id="KW-0732">Signal</keyword>
<evidence type="ECO:0000256" key="10">
    <source>
        <dbReference type="ARBA" id="ARBA00023237"/>
    </source>
</evidence>
<keyword evidence="17" id="KW-1185">Reference proteome</keyword>
<dbReference type="SUPFAM" id="SSF56935">
    <property type="entry name" value="Porins"/>
    <property type="match status" value="1"/>
</dbReference>
<evidence type="ECO:0000256" key="2">
    <source>
        <dbReference type="ARBA" id="ARBA00022448"/>
    </source>
</evidence>
<dbReference type="PROSITE" id="PS52016">
    <property type="entry name" value="TONB_DEPENDENT_REC_3"/>
    <property type="match status" value="1"/>
</dbReference>
<dbReference type="RefSeq" id="WP_086745780.1">
    <property type="nucleotide sequence ID" value="NZ_MWPV01000007.1"/>
</dbReference>
<proteinExistence type="inferred from homology"/>
<dbReference type="PANTHER" id="PTHR32552:SF81">
    <property type="entry name" value="TONB-DEPENDENT OUTER MEMBRANE RECEPTOR"/>
    <property type="match status" value="1"/>
</dbReference>
<dbReference type="InterPro" id="IPR012910">
    <property type="entry name" value="Plug_dom"/>
</dbReference>
<accession>A0A2C9ZZT3</accession>
<keyword evidence="6" id="KW-0408">Iron</keyword>
<evidence type="ECO:0000256" key="11">
    <source>
        <dbReference type="PROSITE-ProRule" id="PRU01360"/>
    </source>
</evidence>
<keyword evidence="5 11" id="KW-0812">Transmembrane</keyword>
<keyword evidence="4" id="KW-0410">Iron transport</keyword>